<gene>
    <name evidence="2" type="ORF">RDB_LOCUS101568</name>
</gene>
<reference evidence="2" key="1">
    <citation type="submission" date="2021-01" db="EMBL/GenBank/DDBJ databases">
        <authorList>
            <person name="Kaushik A."/>
        </authorList>
    </citation>
    <scope>NUCLEOTIDE SEQUENCE</scope>
    <source>
        <strain evidence="2">AG2-2IIIB</strain>
    </source>
</reference>
<accession>A0A8H3BWT2</accession>
<dbReference type="EMBL" id="CAJMWT010003212">
    <property type="protein sequence ID" value="CAE6466312.1"/>
    <property type="molecule type" value="Genomic_DNA"/>
</dbReference>
<evidence type="ECO:0000313" key="2">
    <source>
        <dbReference type="EMBL" id="CAE6466312.1"/>
    </source>
</evidence>
<sequence>MPSGSSAPSSASSGRSSPVSEAFSGFSADSDVSSSNTSTSSLFDTSCTRHDRLGAWFLGPKAENIGFLKQFLNSVADETERARLAYQPNDPKFIGQEMQASSVFQKEMSELDVALKELVGALAEHSIPFWSPRYNAHMNGDTSLPGMLGYLAAALFNPNNVCTESSPLTSVIERDVGLQLCQMLGY</sequence>
<dbReference type="Gene3D" id="3.40.640.10">
    <property type="entry name" value="Type I PLP-dependent aspartate aminotransferase-like (Major domain)"/>
    <property type="match status" value="1"/>
</dbReference>
<feature type="non-terminal residue" evidence="2">
    <location>
        <position position="1"/>
    </location>
</feature>
<feature type="region of interest" description="Disordered" evidence="1">
    <location>
        <begin position="1"/>
        <end position="43"/>
    </location>
</feature>
<comment type="caution">
    <text evidence="2">The sequence shown here is derived from an EMBL/GenBank/DDBJ whole genome shotgun (WGS) entry which is preliminary data.</text>
</comment>
<dbReference type="SUPFAM" id="SSF53383">
    <property type="entry name" value="PLP-dependent transferases"/>
    <property type="match status" value="1"/>
</dbReference>
<dbReference type="InterPro" id="IPR015424">
    <property type="entry name" value="PyrdxlP-dep_Trfase"/>
</dbReference>
<evidence type="ECO:0000313" key="3">
    <source>
        <dbReference type="Proteomes" id="UP000663843"/>
    </source>
</evidence>
<protein>
    <submittedName>
        <fullName evidence="2">Uncharacterized protein</fullName>
    </submittedName>
</protein>
<dbReference type="AlphaFoldDB" id="A0A8H3BWT2"/>
<proteinExistence type="predicted"/>
<dbReference type="InterPro" id="IPR015421">
    <property type="entry name" value="PyrdxlP-dep_Trfase_major"/>
</dbReference>
<dbReference type="Proteomes" id="UP000663843">
    <property type="component" value="Unassembled WGS sequence"/>
</dbReference>
<organism evidence="2 3">
    <name type="scientific">Rhizoctonia solani</name>
    <dbReference type="NCBI Taxonomy" id="456999"/>
    <lineage>
        <taxon>Eukaryota</taxon>
        <taxon>Fungi</taxon>
        <taxon>Dikarya</taxon>
        <taxon>Basidiomycota</taxon>
        <taxon>Agaricomycotina</taxon>
        <taxon>Agaricomycetes</taxon>
        <taxon>Cantharellales</taxon>
        <taxon>Ceratobasidiaceae</taxon>
        <taxon>Rhizoctonia</taxon>
    </lineage>
</organism>
<name>A0A8H3BWT2_9AGAM</name>
<evidence type="ECO:0000256" key="1">
    <source>
        <dbReference type="SAM" id="MobiDB-lite"/>
    </source>
</evidence>